<dbReference type="InterPro" id="IPR002818">
    <property type="entry name" value="DJ-1/PfpI"/>
</dbReference>
<keyword evidence="6" id="KW-1185">Reference proteome</keyword>
<reference evidence="5 6" key="1">
    <citation type="submission" date="2019-10" db="EMBL/GenBank/DDBJ databases">
        <title>Corynebacterium sp novel species isolated from the respiratory tract of Marmot.</title>
        <authorList>
            <person name="Zhang G."/>
        </authorList>
    </citation>
    <scope>NUCLEOTIDE SEQUENCE [LARGE SCALE GENOMIC DNA]</scope>
    <source>
        <strain evidence="5 6">336</strain>
    </source>
</reference>
<protein>
    <submittedName>
        <fullName evidence="5">Type 1 glutamine amidotransferase domain-containing protein</fullName>
    </submittedName>
</protein>
<feature type="domain" description="DJ-1/PfpI" evidence="4">
    <location>
        <begin position="28"/>
        <end position="231"/>
    </location>
</feature>
<comment type="caution">
    <text evidence="5">The sequence shown here is derived from an EMBL/GenBank/DDBJ whole genome shotgun (WGS) entry which is preliminary data.</text>
</comment>
<name>A0ABQ6VFU6_9CORY</name>
<evidence type="ECO:0000313" key="5">
    <source>
        <dbReference type="EMBL" id="KAB3523289.1"/>
    </source>
</evidence>
<evidence type="ECO:0000256" key="3">
    <source>
        <dbReference type="ARBA" id="ARBA00038493"/>
    </source>
</evidence>
<dbReference type="RefSeq" id="WP_151844039.1">
    <property type="nucleotide sequence ID" value="NZ_WBZJ01000001.1"/>
</dbReference>
<evidence type="ECO:0000256" key="1">
    <source>
        <dbReference type="ARBA" id="ARBA00023016"/>
    </source>
</evidence>
<dbReference type="PANTHER" id="PTHR48094:SF11">
    <property type="entry name" value="GLUTATHIONE-INDEPENDENT GLYOXALASE HSP31-RELATED"/>
    <property type="match status" value="1"/>
</dbReference>
<dbReference type="Pfam" id="PF01965">
    <property type="entry name" value="DJ-1_PfpI"/>
    <property type="match status" value="1"/>
</dbReference>
<dbReference type="EMBL" id="WBZJ01000001">
    <property type="protein sequence ID" value="KAB3523289.1"/>
    <property type="molecule type" value="Genomic_DNA"/>
</dbReference>
<dbReference type="InterPro" id="IPR029062">
    <property type="entry name" value="Class_I_gatase-like"/>
</dbReference>
<gene>
    <name evidence="5" type="ORF">F8377_03910</name>
</gene>
<dbReference type="Gene3D" id="3.40.50.880">
    <property type="match status" value="1"/>
</dbReference>
<evidence type="ECO:0000256" key="2">
    <source>
        <dbReference type="ARBA" id="ARBA00023239"/>
    </source>
</evidence>
<evidence type="ECO:0000313" key="6">
    <source>
        <dbReference type="Proteomes" id="UP000436181"/>
    </source>
</evidence>
<dbReference type="PANTHER" id="PTHR48094">
    <property type="entry name" value="PROTEIN/NUCLEIC ACID DEGLYCASE DJ-1-RELATED"/>
    <property type="match status" value="1"/>
</dbReference>
<keyword evidence="5" id="KW-0315">Glutamine amidotransferase</keyword>
<organism evidence="5 6">
    <name type="scientific">Corynebacterium zhongnanshanii</name>
    <dbReference type="NCBI Taxonomy" id="2768834"/>
    <lineage>
        <taxon>Bacteria</taxon>
        <taxon>Bacillati</taxon>
        <taxon>Actinomycetota</taxon>
        <taxon>Actinomycetes</taxon>
        <taxon>Mycobacteriales</taxon>
        <taxon>Corynebacteriaceae</taxon>
        <taxon>Corynebacterium</taxon>
    </lineage>
</organism>
<keyword evidence="2" id="KW-0456">Lyase</keyword>
<evidence type="ECO:0000259" key="4">
    <source>
        <dbReference type="Pfam" id="PF01965"/>
    </source>
</evidence>
<sequence>MSTALFIMSAARELTLKEGKTQPTGFWAEEFVVPYDLFDAAGFDITVASPEGKTPVVDEASLGLAGGLPPKTNGFRKRLDALQDVLENTISLKDAAATHEEYDVVFYPGGHAPMEDLVTDEDSATILSERLANNQILGLVCHAPAAILATVDSDGHTPFAGKNITALSNVEEMLNPNVRNTKWLLEDRLVEAGLKFHKATLPYRPYTKVDGALFTGQNPQSSAQLAEKMIDAVR</sequence>
<dbReference type="InterPro" id="IPR050325">
    <property type="entry name" value="Prot/Nucl_acid_deglycase"/>
</dbReference>
<proteinExistence type="inferred from homology"/>
<keyword evidence="1" id="KW-0346">Stress response</keyword>
<comment type="similarity">
    <text evidence="3">Belongs to the peptidase C56 family. HSP31-like subfamily.</text>
</comment>
<dbReference type="Proteomes" id="UP000436181">
    <property type="component" value="Unassembled WGS sequence"/>
</dbReference>
<dbReference type="SUPFAM" id="SSF52317">
    <property type="entry name" value="Class I glutamine amidotransferase-like"/>
    <property type="match status" value="1"/>
</dbReference>
<dbReference type="CDD" id="cd03141">
    <property type="entry name" value="GATase1_Hsp31_like"/>
    <property type="match status" value="1"/>
</dbReference>
<accession>A0ABQ6VFU6</accession>